<comment type="caution">
    <text evidence="1">The sequence shown here is derived from an EMBL/GenBank/DDBJ whole genome shotgun (WGS) entry which is preliminary data.</text>
</comment>
<proteinExistence type="predicted"/>
<sequence>MINKKFLLIPILFTILIPTTVFAYDLPTQFDEPCPMGQSIIQEVCVAVNDNHDAIHINIDDIATNATAIDILQGNVTTLSDRIGDNDIDITLLEDGTTILEGNVTSLDSRVNQNEIDITSIFSTITTILSDIIDLFSQDVIHTDRINSLNTTQITQQGEIDLLNIRHFSQEVRINSLNNTQIIQQSEIDTLESNVTVLQGNVADLSDRIDDNDTDISNLQLQDDKIINTLSFINFTQNLEMENQDITQSDIITLQGNITSLDARVIALEGAGDILYTKTQTIDARFTDGESFMVDGATNSYIISYVDGSATVKVHGDKVVQVNRTYEINIYHNENIIKTCTLTSLQPIDCETSSFSVDEWDDVAISYKRIGGTTDVSYKVNLDAYMKIIES</sequence>
<accession>A0A0F9KAS1</accession>
<gene>
    <name evidence="1" type="ORF">LCGC14_1353660</name>
</gene>
<evidence type="ECO:0000313" key="1">
    <source>
        <dbReference type="EMBL" id="KKM79063.1"/>
    </source>
</evidence>
<dbReference type="AlphaFoldDB" id="A0A0F9KAS1"/>
<dbReference type="Gene3D" id="1.20.5.340">
    <property type="match status" value="1"/>
</dbReference>
<reference evidence="1" key="1">
    <citation type="journal article" date="2015" name="Nature">
        <title>Complex archaea that bridge the gap between prokaryotes and eukaryotes.</title>
        <authorList>
            <person name="Spang A."/>
            <person name="Saw J.H."/>
            <person name="Jorgensen S.L."/>
            <person name="Zaremba-Niedzwiedzka K."/>
            <person name="Martijn J."/>
            <person name="Lind A.E."/>
            <person name="van Eijk R."/>
            <person name="Schleper C."/>
            <person name="Guy L."/>
            <person name="Ettema T.J."/>
        </authorList>
    </citation>
    <scope>NUCLEOTIDE SEQUENCE</scope>
</reference>
<organism evidence="1">
    <name type="scientific">marine sediment metagenome</name>
    <dbReference type="NCBI Taxonomy" id="412755"/>
    <lineage>
        <taxon>unclassified sequences</taxon>
        <taxon>metagenomes</taxon>
        <taxon>ecological metagenomes</taxon>
    </lineage>
</organism>
<name>A0A0F9KAS1_9ZZZZ</name>
<dbReference type="EMBL" id="LAZR01008390">
    <property type="protein sequence ID" value="KKM79063.1"/>
    <property type="molecule type" value="Genomic_DNA"/>
</dbReference>
<protein>
    <submittedName>
        <fullName evidence="1">Uncharacterized protein</fullName>
    </submittedName>
</protein>